<evidence type="ECO:0000259" key="2">
    <source>
        <dbReference type="Pfam" id="PF13581"/>
    </source>
</evidence>
<dbReference type="AlphaFoldDB" id="A0AB39NCH9"/>
<reference evidence="3" key="1">
    <citation type="submission" date="2024-07" db="EMBL/GenBank/DDBJ databases">
        <authorList>
            <person name="Yu S.T."/>
        </authorList>
    </citation>
    <scope>NUCLEOTIDE SEQUENCE</scope>
    <source>
        <strain evidence="3">R11</strain>
    </source>
</reference>
<dbReference type="PANTHER" id="PTHR35526:SF3">
    <property type="entry name" value="ANTI-SIGMA-F FACTOR RSBW"/>
    <property type="match status" value="1"/>
</dbReference>
<dbReference type="Pfam" id="PF13581">
    <property type="entry name" value="HATPase_c_2"/>
    <property type="match status" value="1"/>
</dbReference>
<dbReference type="GO" id="GO:0004674">
    <property type="term" value="F:protein serine/threonine kinase activity"/>
    <property type="evidence" value="ECO:0007669"/>
    <property type="project" value="UniProtKB-KW"/>
</dbReference>
<protein>
    <submittedName>
        <fullName evidence="3">ATP-binding protein</fullName>
    </submittedName>
</protein>
<evidence type="ECO:0000313" key="3">
    <source>
        <dbReference type="EMBL" id="XDQ15977.1"/>
    </source>
</evidence>
<organism evidence="3">
    <name type="scientific">Streptomyces sp. R11</name>
    <dbReference type="NCBI Taxonomy" id="3238625"/>
    <lineage>
        <taxon>Bacteria</taxon>
        <taxon>Bacillati</taxon>
        <taxon>Actinomycetota</taxon>
        <taxon>Actinomycetes</taxon>
        <taxon>Kitasatosporales</taxon>
        <taxon>Streptomycetaceae</taxon>
        <taxon>Streptomyces</taxon>
    </lineage>
</organism>
<dbReference type="GO" id="GO:0005524">
    <property type="term" value="F:ATP binding"/>
    <property type="evidence" value="ECO:0007669"/>
    <property type="project" value="UniProtKB-KW"/>
</dbReference>
<dbReference type="InterPro" id="IPR003594">
    <property type="entry name" value="HATPase_dom"/>
</dbReference>
<dbReference type="PANTHER" id="PTHR35526">
    <property type="entry name" value="ANTI-SIGMA-F FACTOR RSBW-RELATED"/>
    <property type="match status" value="1"/>
</dbReference>
<dbReference type="SUPFAM" id="SSF55874">
    <property type="entry name" value="ATPase domain of HSP90 chaperone/DNA topoisomerase II/histidine kinase"/>
    <property type="match status" value="1"/>
</dbReference>
<evidence type="ECO:0000256" key="1">
    <source>
        <dbReference type="ARBA" id="ARBA00022527"/>
    </source>
</evidence>
<keyword evidence="1" id="KW-0808">Transferase</keyword>
<keyword evidence="1" id="KW-0418">Kinase</keyword>
<keyword evidence="1" id="KW-0723">Serine/threonine-protein kinase</keyword>
<dbReference type="InterPro" id="IPR036890">
    <property type="entry name" value="HATPase_C_sf"/>
</dbReference>
<keyword evidence="3" id="KW-0067">ATP-binding</keyword>
<dbReference type="CDD" id="cd16936">
    <property type="entry name" value="HATPase_RsbW-like"/>
    <property type="match status" value="1"/>
</dbReference>
<accession>A0AB39NCH9</accession>
<dbReference type="EMBL" id="CP163432">
    <property type="protein sequence ID" value="XDQ15977.1"/>
    <property type="molecule type" value="Genomic_DNA"/>
</dbReference>
<dbReference type="Gene3D" id="3.30.565.10">
    <property type="entry name" value="Histidine kinase-like ATPase, C-terminal domain"/>
    <property type="match status" value="1"/>
</dbReference>
<sequence>MALKQFEMIEVAHEGSHTPPRPPQATSLFTRTHFLDHQETSPGMARRITTECLTAWGVPRESIDDVLLVVSELVTNAIQHARPTTVLCLTLNPSRSLLRIDVMDGGCACDEQPTADPDEHGRGHMIIEQLCRDHGTWAAAGFANNWAELPI</sequence>
<proteinExistence type="predicted"/>
<name>A0AB39NCH9_9ACTN</name>
<feature type="domain" description="Histidine kinase/HSP90-like ATPase" evidence="2">
    <location>
        <begin position="45"/>
        <end position="133"/>
    </location>
</feature>
<gene>
    <name evidence="3" type="ORF">AB5J55_43600</name>
</gene>
<dbReference type="RefSeq" id="WP_369275901.1">
    <property type="nucleotide sequence ID" value="NZ_CP163432.1"/>
</dbReference>
<dbReference type="InterPro" id="IPR050267">
    <property type="entry name" value="Anti-sigma-factor_SerPK"/>
</dbReference>
<keyword evidence="3" id="KW-0547">Nucleotide-binding</keyword>